<feature type="transmembrane region" description="Helical" evidence="5">
    <location>
        <begin position="228"/>
        <end position="252"/>
    </location>
</feature>
<name>A0A8B8AXH9_CRAVI</name>
<evidence type="ECO:0000256" key="3">
    <source>
        <dbReference type="ARBA" id="ARBA00022989"/>
    </source>
</evidence>
<feature type="chain" id="PRO_5034589079" evidence="5">
    <location>
        <begin position="18"/>
        <end position="406"/>
    </location>
</feature>
<dbReference type="CDD" id="cd19051">
    <property type="entry name" value="LGIC_TM_cation"/>
    <property type="match status" value="1"/>
</dbReference>
<keyword evidence="5" id="KW-0406">Ion transport</keyword>
<dbReference type="RefSeq" id="XP_022295875.1">
    <property type="nucleotide sequence ID" value="XM_022440167.1"/>
</dbReference>
<keyword evidence="5" id="KW-0407">Ion channel</keyword>
<feature type="domain" description="Neurotransmitter-gated ion-channel transmembrane" evidence="7">
    <location>
        <begin position="234"/>
        <end position="320"/>
    </location>
</feature>
<evidence type="ECO:0000259" key="7">
    <source>
        <dbReference type="Pfam" id="PF02932"/>
    </source>
</evidence>
<dbReference type="KEGG" id="cvn:111105779"/>
<dbReference type="GO" id="GO:0005230">
    <property type="term" value="F:extracellular ligand-gated monoatomic ion channel activity"/>
    <property type="evidence" value="ECO:0007669"/>
    <property type="project" value="InterPro"/>
</dbReference>
<dbReference type="CDD" id="cd18989">
    <property type="entry name" value="LGIC_ECD_cation"/>
    <property type="match status" value="1"/>
</dbReference>
<protein>
    <submittedName>
        <fullName evidence="9">Neuronal acetylcholine receptor subunit beta-3-like</fullName>
    </submittedName>
</protein>
<dbReference type="GO" id="GO:0016020">
    <property type="term" value="C:membrane"/>
    <property type="evidence" value="ECO:0007669"/>
    <property type="project" value="UniProtKB-SubCell"/>
</dbReference>
<dbReference type="PANTHER" id="PTHR18945">
    <property type="entry name" value="NEUROTRANSMITTER GATED ION CHANNEL"/>
    <property type="match status" value="1"/>
</dbReference>
<dbReference type="InterPro" id="IPR036719">
    <property type="entry name" value="Neuro-gated_channel_TM_sf"/>
</dbReference>
<dbReference type="InterPro" id="IPR038050">
    <property type="entry name" value="Neuro_actylchol_rec"/>
</dbReference>
<evidence type="ECO:0000256" key="4">
    <source>
        <dbReference type="ARBA" id="ARBA00023136"/>
    </source>
</evidence>
<keyword evidence="5" id="KW-0732">Signal</keyword>
<accession>A0A8B8AXH9</accession>
<dbReference type="Pfam" id="PF02932">
    <property type="entry name" value="Neur_chan_memb"/>
    <property type="match status" value="1"/>
</dbReference>
<dbReference type="Gene3D" id="2.70.170.10">
    <property type="entry name" value="Neurotransmitter-gated ion-channel ligand-binding domain"/>
    <property type="match status" value="1"/>
</dbReference>
<reference evidence="9" key="1">
    <citation type="submission" date="2025-08" db="UniProtKB">
        <authorList>
            <consortium name="RefSeq"/>
        </authorList>
    </citation>
    <scope>IDENTIFICATION</scope>
    <source>
        <tissue evidence="9">Whole sample</tissue>
    </source>
</reference>
<proteinExistence type="inferred from homology"/>
<dbReference type="GeneID" id="111105779"/>
<keyword evidence="5" id="KW-0813">Transport</keyword>
<feature type="transmembrane region" description="Helical" evidence="5">
    <location>
        <begin position="291"/>
        <end position="311"/>
    </location>
</feature>
<evidence type="ECO:0000256" key="5">
    <source>
        <dbReference type="RuleBase" id="RU000687"/>
    </source>
</evidence>
<dbReference type="FunFam" id="2.70.170.10:FF:000028">
    <property type="entry name" value="AcetylCholine Receptor"/>
    <property type="match status" value="1"/>
</dbReference>
<dbReference type="SUPFAM" id="SSF90112">
    <property type="entry name" value="Neurotransmitter-gated ion-channel transmembrane pore"/>
    <property type="match status" value="1"/>
</dbReference>
<keyword evidence="2 5" id="KW-0812">Transmembrane</keyword>
<dbReference type="GO" id="GO:0004888">
    <property type="term" value="F:transmembrane signaling receptor activity"/>
    <property type="evidence" value="ECO:0007669"/>
    <property type="project" value="InterPro"/>
</dbReference>
<evidence type="ECO:0000256" key="1">
    <source>
        <dbReference type="ARBA" id="ARBA00004141"/>
    </source>
</evidence>
<organism evidence="8 9">
    <name type="scientific">Crassostrea virginica</name>
    <name type="common">Eastern oyster</name>
    <dbReference type="NCBI Taxonomy" id="6565"/>
    <lineage>
        <taxon>Eukaryota</taxon>
        <taxon>Metazoa</taxon>
        <taxon>Spiralia</taxon>
        <taxon>Lophotrochozoa</taxon>
        <taxon>Mollusca</taxon>
        <taxon>Bivalvia</taxon>
        <taxon>Autobranchia</taxon>
        <taxon>Pteriomorphia</taxon>
        <taxon>Ostreida</taxon>
        <taxon>Ostreoidea</taxon>
        <taxon>Ostreidae</taxon>
        <taxon>Crassostrea</taxon>
    </lineage>
</organism>
<keyword evidence="3 5" id="KW-1133">Transmembrane helix</keyword>
<feature type="domain" description="Neurotransmitter-gated ion-channel ligand-binding" evidence="6">
    <location>
        <begin position="24"/>
        <end position="226"/>
    </location>
</feature>
<evidence type="ECO:0000313" key="8">
    <source>
        <dbReference type="Proteomes" id="UP000694844"/>
    </source>
</evidence>
<feature type="transmembrane region" description="Helical" evidence="5">
    <location>
        <begin position="258"/>
        <end position="279"/>
    </location>
</feature>
<dbReference type="InterPro" id="IPR006201">
    <property type="entry name" value="Neur_channel"/>
</dbReference>
<evidence type="ECO:0000313" key="9">
    <source>
        <dbReference type="RefSeq" id="XP_022295875.1"/>
    </source>
</evidence>
<keyword evidence="8" id="KW-1185">Reference proteome</keyword>
<sequence>MQFTIFVLFNISAIVLGYTAEEAKTLTKYLFETQSYDKTMRPAIQQLSPTYLKASFFLIGVNKLDELQEKLTTTAYLNLEWKDEFLKWNSSVFPIHKITLPQDKVWKPDFALKNGFTEFKELGASFYNVILSVDGTVLWTPYQVFQTHCSVDVTYFPFDTQTCEIQFTLWSHYTFQVTLDSYSTNIELESYKPNSIWDIVSSSQTIKNHQLENSEITYSLTLKRKPTFYVNNVVIPILFLGVLNLLVFVIPADAGEKMSYAITVALGFIVFLTIISSELPANSDSTPYLSIYLQIQIFMGGIALVISSIQLRLRHKSEDQPVYAFLQVLVKITRCKNIKQRKFSVDRVTSAEDFKEKPLEKKDEENRKSDIISWNDVSSAIDFLMFWFYVIIYCISSVVILTIIRN</sequence>
<dbReference type="Proteomes" id="UP000694844">
    <property type="component" value="Chromosome 8"/>
</dbReference>
<dbReference type="InterPro" id="IPR006029">
    <property type="entry name" value="Neurotrans-gated_channel_TM"/>
</dbReference>
<dbReference type="AlphaFoldDB" id="A0A8B8AXH9"/>
<keyword evidence="4 5" id="KW-0472">Membrane</keyword>
<comment type="similarity">
    <text evidence="5">Belongs to the ligand-gated ion channel (TC 1.A.9) family.</text>
</comment>
<dbReference type="SUPFAM" id="SSF63712">
    <property type="entry name" value="Nicotinic receptor ligand binding domain-like"/>
    <property type="match status" value="1"/>
</dbReference>
<evidence type="ECO:0000256" key="2">
    <source>
        <dbReference type="ARBA" id="ARBA00022692"/>
    </source>
</evidence>
<dbReference type="PRINTS" id="PR00252">
    <property type="entry name" value="NRIONCHANNEL"/>
</dbReference>
<dbReference type="InterPro" id="IPR018000">
    <property type="entry name" value="Neurotransmitter_ion_chnl_CS"/>
</dbReference>
<gene>
    <name evidence="9" type="primary">LOC111105779</name>
</gene>
<dbReference type="InterPro" id="IPR036734">
    <property type="entry name" value="Neur_chan_lig-bd_sf"/>
</dbReference>
<evidence type="ECO:0000259" key="6">
    <source>
        <dbReference type="Pfam" id="PF02931"/>
    </source>
</evidence>
<feature type="signal peptide" evidence="5">
    <location>
        <begin position="1"/>
        <end position="17"/>
    </location>
</feature>
<comment type="subcellular location">
    <subcellularLocation>
        <location evidence="1">Membrane</location>
        <topology evidence="1">Multi-pass membrane protein</topology>
    </subcellularLocation>
</comment>
<dbReference type="Pfam" id="PF02931">
    <property type="entry name" value="Neur_chan_LBD"/>
    <property type="match status" value="1"/>
</dbReference>
<dbReference type="PROSITE" id="PS00236">
    <property type="entry name" value="NEUROTR_ION_CHANNEL"/>
    <property type="match status" value="1"/>
</dbReference>
<dbReference type="InterPro" id="IPR006202">
    <property type="entry name" value="Neur_chan_lig-bd"/>
</dbReference>
<dbReference type="OrthoDB" id="6160691at2759"/>
<dbReference type="Gene3D" id="1.20.58.390">
    <property type="entry name" value="Neurotransmitter-gated ion-channel transmembrane domain"/>
    <property type="match status" value="1"/>
</dbReference>
<feature type="transmembrane region" description="Helical" evidence="5">
    <location>
        <begin position="384"/>
        <end position="404"/>
    </location>
</feature>